<dbReference type="STRING" id="1122204.SAMN05421781_0945"/>
<evidence type="ECO:0000313" key="2">
    <source>
        <dbReference type="EMBL" id="SDW23957.1"/>
    </source>
</evidence>
<name>A0A1H2RXD1_9BACI</name>
<dbReference type="Proteomes" id="UP000199488">
    <property type="component" value="Unassembled WGS sequence"/>
</dbReference>
<keyword evidence="1" id="KW-0472">Membrane</keyword>
<dbReference type="AlphaFoldDB" id="A0A1H2RXD1"/>
<accession>A0A1H2RXD1</accession>
<reference evidence="2 3" key="1">
    <citation type="submission" date="2016-10" db="EMBL/GenBank/DDBJ databases">
        <authorList>
            <person name="de Groot N.N."/>
        </authorList>
    </citation>
    <scope>NUCLEOTIDE SEQUENCE [LARGE SCALE GENOMIC DNA]</scope>
    <source>
        <strain evidence="2 3">DSM 23126</strain>
    </source>
</reference>
<evidence type="ECO:0000313" key="3">
    <source>
        <dbReference type="Proteomes" id="UP000199488"/>
    </source>
</evidence>
<keyword evidence="1" id="KW-1133">Transmembrane helix</keyword>
<dbReference type="RefSeq" id="WP_143030953.1">
    <property type="nucleotide sequence ID" value="NZ_FNNC01000001.1"/>
</dbReference>
<keyword evidence="1" id="KW-0812">Transmembrane</keyword>
<sequence length="108" mass="12471">MRHLRNGFTLIEAVSALSLLFAVTLFMLPLLHQTYQNWNSQQLYYEQLYVMEKEAGRIHQSASAAVTAASYSKGKIYVHIKEHEEGYKVCTSIEESRNEQCVYVLPKQ</sequence>
<dbReference type="EMBL" id="FNNC01000001">
    <property type="protein sequence ID" value="SDW23957.1"/>
    <property type="molecule type" value="Genomic_DNA"/>
</dbReference>
<evidence type="ECO:0000256" key="1">
    <source>
        <dbReference type="SAM" id="Phobius"/>
    </source>
</evidence>
<evidence type="ECO:0008006" key="4">
    <source>
        <dbReference type="Google" id="ProtNLM"/>
    </source>
</evidence>
<gene>
    <name evidence="2" type="ORF">SAMN05421781_0945</name>
</gene>
<keyword evidence="3" id="KW-1185">Reference proteome</keyword>
<dbReference type="OrthoDB" id="9837659at2"/>
<protein>
    <recommendedName>
        <fullName evidence="4">Competence protein ComGE</fullName>
    </recommendedName>
</protein>
<feature type="transmembrane region" description="Helical" evidence="1">
    <location>
        <begin position="7"/>
        <end position="31"/>
    </location>
</feature>
<proteinExistence type="predicted"/>
<organism evidence="2 3">
    <name type="scientific">Marinococcus luteus</name>
    <dbReference type="NCBI Taxonomy" id="1122204"/>
    <lineage>
        <taxon>Bacteria</taxon>
        <taxon>Bacillati</taxon>
        <taxon>Bacillota</taxon>
        <taxon>Bacilli</taxon>
        <taxon>Bacillales</taxon>
        <taxon>Bacillaceae</taxon>
        <taxon>Marinococcus</taxon>
    </lineage>
</organism>